<keyword evidence="2" id="KW-1185">Reference proteome</keyword>
<evidence type="ECO:0000313" key="1">
    <source>
        <dbReference type="EMBL" id="EJL74368.1"/>
    </source>
</evidence>
<accession>J2KMP9</accession>
<dbReference type="Proteomes" id="UP000007509">
    <property type="component" value="Unassembled WGS sequence"/>
</dbReference>
<protein>
    <submittedName>
        <fullName evidence="1">Uncharacterized protein</fullName>
    </submittedName>
</protein>
<gene>
    <name evidence="1" type="ORF">PMI13_01107</name>
</gene>
<proteinExistence type="predicted"/>
<evidence type="ECO:0000313" key="2">
    <source>
        <dbReference type="Proteomes" id="UP000007509"/>
    </source>
</evidence>
<dbReference type="OrthoDB" id="1250928at2"/>
<reference evidence="1 2" key="1">
    <citation type="journal article" date="2012" name="J. Bacteriol.">
        <title>Twenty-one genome sequences from Pseudomonas species and 19 genome sequences from diverse bacteria isolated from the rhizosphere and endosphere of Populus deltoides.</title>
        <authorList>
            <person name="Brown S.D."/>
            <person name="Utturkar S.M."/>
            <person name="Klingeman D.M."/>
            <person name="Johnson C.M."/>
            <person name="Martin S.L."/>
            <person name="Land M.L."/>
            <person name="Lu T.Y."/>
            <person name="Schadt C.W."/>
            <person name="Doktycz M.J."/>
            <person name="Pelletier D.A."/>
        </authorList>
    </citation>
    <scope>NUCLEOTIDE SEQUENCE [LARGE SCALE GENOMIC DNA]</scope>
    <source>
        <strain evidence="1 2">CF314</strain>
    </source>
</reference>
<dbReference type="EMBL" id="AKJY01000014">
    <property type="protein sequence ID" value="EJL74368.1"/>
    <property type="molecule type" value="Genomic_DNA"/>
</dbReference>
<comment type="caution">
    <text evidence="1">The sequence shown here is derived from an EMBL/GenBank/DDBJ whole genome shotgun (WGS) entry which is preliminary data.</text>
</comment>
<organism evidence="1 2">
    <name type="scientific">Chryseobacterium populi</name>
    <dbReference type="NCBI Taxonomy" id="1144316"/>
    <lineage>
        <taxon>Bacteria</taxon>
        <taxon>Pseudomonadati</taxon>
        <taxon>Bacteroidota</taxon>
        <taxon>Flavobacteriia</taxon>
        <taxon>Flavobacteriales</taxon>
        <taxon>Weeksellaceae</taxon>
        <taxon>Chryseobacterium group</taxon>
        <taxon>Chryseobacterium</taxon>
    </lineage>
</organism>
<name>J2KMP9_9FLAO</name>
<sequence>MTEAIFGLIGVLLGSGISWFQSYWSNQKEINKSAKYLAIRIVCILDQYLDHCTDVVKDDGLSYGQRTPDGCLQAQVATPPPPVYPDDVDWKSIDHELMFRLLSFPSEIEDGNRMIKATWEIAGPPDYEEWFNERKYQYSIFGLTAYRLSNDLAEKYGIKKKVYNNWNPVTELKNELEKAARKRHVQIEEHKKLIKRILG</sequence>
<dbReference type="RefSeq" id="WP_007841452.1">
    <property type="nucleotide sequence ID" value="NZ_AKJY01000014.1"/>
</dbReference>
<dbReference type="AlphaFoldDB" id="J2KMP9"/>
<dbReference type="PATRIC" id="fig|1144316.3.peg.1110"/>